<evidence type="ECO:0000313" key="4">
    <source>
        <dbReference type="EMBL" id="KAK0708444.1"/>
    </source>
</evidence>
<keyword evidence="1" id="KW-0547">Nucleotide-binding</keyword>
<dbReference type="GO" id="GO:0016887">
    <property type="term" value="F:ATP hydrolysis activity"/>
    <property type="evidence" value="ECO:0007669"/>
    <property type="project" value="InterPro"/>
</dbReference>
<proteinExistence type="predicted"/>
<sequence length="56" mass="6438">MARKIHPTIVFIDQADDMLGARKADEKRHIRDMLKWDGLTSGKDSPFILLATNRPF</sequence>
<dbReference type="PANTHER" id="PTHR45644:SF39">
    <property type="entry name" value="AAA-TYPE ATPASE FAMILY PROTEIN-RELATED"/>
    <property type="match status" value="1"/>
</dbReference>
<gene>
    <name evidence="4" type="ORF">B0H67DRAFT_590274</name>
</gene>
<keyword evidence="2" id="KW-0067">ATP-binding</keyword>
<dbReference type="AlphaFoldDB" id="A0AA40A3E4"/>
<comment type="caution">
    <text evidence="4">The sequence shown here is derived from an EMBL/GenBank/DDBJ whole genome shotgun (WGS) entry which is preliminary data.</text>
</comment>
<dbReference type="InterPro" id="IPR051701">
    <property type="entry name" value="Mito_OM_Translocase_MSP1"/>
</dbReference>
<protein>
    <recommendedName>
        <fullName evidence="3">ATPase AAA-type core domain-containing protein</fullName>
    </recommendedName>
</protein>
<dbReference type="GO" id="GO:0005524">
    <property type="term" value="F:ATP binding"/>
    <property type="evidence" value="ECO:0007669"/>
    <property type="project" value="UniProtKB-KW"/>
</dbReference>
<evidence type="ECO:0000259" key="3">
    <source>
        <dbReference type="Pfam" id="PF00004"/>
    </source>
</evidence>
<keyword evidence="5" id="KW-1185">Reference proteome</keyword>
<reference evidence="4" key="1">
    <citation type="submission" date="2023-06" db="EMBL/GenBank/DDBJ databases">
        <title>Genome-scale phylogeny and comparative genomics of the fungal order Sordariales.</title>
        <authorList>
            <consortium name="Lawrence Berkeley National Laboratory"/>
            <person name="Hensen N."/>
            <person name="Bonometti L."/>
            <person name="Westerberg I."/>
            <person name="Brannstrom I.O."/>
            <person name="Guillou S."/>
            <person name="Cros-Aarteil S."/>
            <person name="Calhoun S."/>
            <person name="Haridas S."/>
            <person name="Kuo A."/>
            <person name="Mondo S."/>
            <person name="Pangilinan J."/>
            <person name="Riley R."/>
            <person name="Labutti K."/>
            <person name="Andreopoulos B."/>
            <person name="Lipzen A."/>
            <person name="Chen C."/>
            <person name="Yanf M."/>
            <person name="Daum C."/>
            <person name="Ng V."/>
            <person name="Clum A."/>
            <person name="Steindorff A."/>
            <person name="Ohm R."/>
            <person name="Martin F."/>
            <person name="Silar P."/>
            <person name="Natvig D."/>
            <person name="Lalanne C."/>
            <person name="Gautier V."/>
            <person name="Ament-Velasquez S.L."/>
            <person name="Kruys A."/>
            <person name="Hutchinson M.I."/>
            <person name="Powell A.J."/>
            <person name="Barry K."/>
            <person name="Miller A.N."/>
            <person name="Grigoriev I.V."/>
            <person name="Debuchy R."/>
            <person name="Gladieux P."/>
            <person name="Thoren M.H."/>
            <person name="Johannesson H."/>
        </authorList>
    </citation>
    <scope>NUCLEOTIDE SEQUENCE</scope>
    <source>
        <strain evidence="4">SMH4607-1</strain>
    </source>
</reference>
<dbReference type="Proteomes" id="UP001172102">
    <property type="component" value="Unassembled WGS sequence"/>
</dbReference>
<name>A0AA40A3E4_9PEZI</name>
<organism evidence="4 5">
    <name type="scientific">Lasiosphaeris hirsuta</name>
    <dbReference type="NCBI Taxonomy" id="260670"/>
    <lineage>
        <taxon>Eukaryota</taxon>
        <taxon>Fungi</taxon>
        <taxon>Dikarya</taxon>
        <taxon>Ascomycota</taxon>
        <taxon>Pezizomycotina</taxon>
        <taxon>Sordariomycetes</taxon>
        <taxon>Sordariomycetidae</taxon>
        <taxon>Sordariales</taxon>
        <taxon>Lasiosphaeriaceae</taxon>
        <taxon>Lasiosphaeris</taxon>
    </lineage>
</organism>
<dbReference type="GO" id="GO:0005741">
    <property type="term" value="C:mitochondrial outer membrane"/>
    <property type="evidence" value="ECO:0007669"/>
    <property type="project" value="TreeGrafter"/>
</dbReference>
<evidence type="ECO:0000256" key="2">
    <source>
        <dbReference type="ARBA" id="ARBA00022840"/>
    </source>
</evidence>
<accession>A0AA40A3E4</accession>
<dbReference type="Pfam" id="PF00004">
    <property type="entry name" value="AAA"/>
    <property type="match status" value="1"/>
</dbReference>
<dbReference type="InterPro" id="IPR003959">
    <property type="entry name" value="ATPase_AAA_core"/>
</dbReference>
<feature type="domain" description="ATPase AAA-type core" evidence="3">
    <location>
        <begin position="2"/>
        <end position="55"/>
    </location>
</feature>
<dbReference type="Gene3D" id="3.40.50.300">
    <property type="entry name" value="P-loop containing nucleotide triphosphate hydrolases"/>
    <property type="match status" value="1"/>
</dbReference>
<dbReference type="InterPro" id="IPR027417">
    <property type="entry name" value="P-loop_NTPase"/>
</dbReference>
<dbReference type="PANTHER" id="PTHR45644">
    <property type="entry name" value="AAA ATPASE, PUTATIVE (AFU_ORTHOLOGUE AFUA_2G12920)-RELATED-RELATED"/>
    <property type="match status" value="1"/>
</dbReference>
<evidence type="ECO:0000313" key="5">
    <source>
        <dbReference type="Proteomes" id="UP001172102"/>
    </source>
</evidence>
<evidence type="ECO:0000256" key="1">
    <source>
        <dbReference type="ARBA" id="ARBA00022741"/>
    </source>
</evidence>
<dbReference type="EMBL" id="JAUKUA010000006">
    <property type="protein sequence ID" value="KAK0708444.1"/>
    <property type="molecule type" value="Genomic_DNA"/>
</dbReference>